<proteinExistence type="predicted"/>
<dbReference type="SUPFAM" id="SSF54909">
    <property type="entry name" value="Dimeric alpha+beta barrel"/>
    <property type="match status" value="1"/>
</dbReference>
<protein>
    <submittedName>
        <fullName evidence="1">Uncharacterized protein</fullName>
    </submittedName>
</protein>
<dbReference type="AlphaFoldDB" id="X1RGM6"/>
<accession>X1RGM6</accession>
<organism evidence="1">
    <name type="scientific">marine sediment metagenome</name>
    <dbReference type="NCBI Taxonomy" id="412755"/>
    <lineage>
        <taxon>unclassified sequences</taxon>
        <taxon>metagenomes</taxon>
        <taxon>ecological metagenomes</taxon>
    </lineage>
</organism>
<comment type="caution">
    <text evidence="1">The sequence shown here is derived from an EMBL/GenBank/DDBJ whole genome shotgun (WGS) entry which is preliminary data.</text>
</comment>
<evidence type="ECO:0000313" key="1">
    <source>
        <dbReference type="EMBL" id="GAI54744.1"/>
    </source>
</evidence>
<sequence length="161" mass="18580">FEEILERADCRMAGYLVTESLHTDYGDNKWGKRRDWPDGQRSPGVLMVTVLEKPERLTYEEWIKHWYGVQSPVSEEIQPRMRYVRNAVARPLTTDAPPILGIVDEAFPSAEHVTDPMLFFCADGSKEKMKENILRMAQSVIGFLDLDRIRSVAMSEYLLKS</sequence>
<gene>
    <name evidence="1" type="ORF">S06H3_54947</name>
</gene>
<dbReference type="InterPro" id="IPR011008">
    <property type="entry name" value="Dimeric_a/b-barrel"/>
</dbReference>
<name>X1RGM6_9ZZZZ</name>
<reference evidence="1" key="1">
    <citation type="journal article" date="2014" name="Front. Microbiol.">
        <title>High frequency of phylogenetically diverse reductive dehalogenase-homologous genes in deep subseafloor sedimentary metagenomes.</title>
        <authorList>
            <person name="Kawai M."/>
            <person name="Futagami T."/>
            <person name="Toyoda A."/>
            <person name="Takaki Y."/>
            <person name="Nishi S."/>
            <person name="Hori S."/>
            <person name="Arai W."/>
            <person name="Tsubouchi T."/>
            <person name="Morono Y."/>
            <person name="Uchiyama I."/>
            <person name="Ito T."/>
            <person name="Fujiyama A."/>
            <person name="Inagaki F."/>
            <person name="Takami H."/>
        </authorList>
    </citation>
    <scope>NUCLEOTIDE SEQUENCE</scope>
    <source>
        <strain evidence="1">Expedition CK06-06</strain>
    </source>
</reference>
<feature type="non-terminal residue" evidence="1">
    <location>
        <position position="1"/>
    </location>
</feature>
<dbReference type="EMBL" id="BARV01035188">
    <property type="protein sequence ID" value="GAI54744.1"/>
    <property type="molecule type" value="Genomic_DNA"/>
</dbReference>